<evidence type="ECO:0000256" key="14">
    <source>
        <dbReference type="PIRSR" id="PIRSR036893-52"/>
    </source>
</evidence>
<organism evidence="16 17">
    <name type="scientific">Myroides odoratus</name>
    <name type="common">Flavobacterium odoratum</name>
    <dbReference type="NCBI Taxonomy" id="256"/>
    <lineage>
        <taxon>Bacteria</taxon>
        <taxon>Pseudomonadati</taxon>
        <taxon>Bacteroidota</taxon>
        <taxon>Flavobacteriia</taxon>
        <taxon>Flavobacteriales</taxon>
        <taxon>Flavobacteriaceae</taxon>
        <taxon>Myroides</taxon>
    </lineage>
</organism>
<evidence type="ECO:0000256" key="11">
    <source>
        <dbReference type="ARBA" id="ARBA00057024"/>
    </source>
</evidence>
<evidence type="ECO:0000256" key="4">
    <source>
        <dbReference type="ARBA" id="ARBA00011738"/>
    </source>
</evidence>
<evidence type="ECO:0000259" key="15">
    <source>
        <dbReference type="Pfam" id="PF08212"/>
    </source>
</evidence>
<dbReference type="Proteomes" id="UP000255024">
    <property type="component" value="Unassembled WGS sequence"/>
</dbReference>
<dbReference type="RefSeq" id="WP_115089885.1">
    <property type="nucleotide sequence ID" value="NZ_CP068107.1"/>
</dbReference>
<dbReference type="AlphaFoldDB" id="A0A378RIF3"/>
<gene>
    <name evidence="16" type="primary">blc_1</name>
    <name evidence="16" type="ORF">NCTC11179_00343</name>
</gene>
<keyword evidence="7" id="KW-0472">Membrane</keyword>
<dbReference type="PROSITE" id="PS00213">
    <property type="entry name" value="LIPOCALIN"/>
    <property type="match status" value="1"/>
</dbReference>
<evidence type="ECO:0000256" key="6">
    <source>
        <dbReference type="ARBA" id="ARBA00023121"/>
    </source>
</evidence>
<dbReference type="GO" id="GO:0009279">
    <property type="term" value="C:cell outer membrane"/>
    <property type="evidence" value="ECO:0007669"/>
    <property type="project" value="UniProtKB-SubCell"/>
</dbReference>
<dbReference type="PANTHER" id="PTHR10612">
    <property type="entry name" value="APOLIPOPROTEIN D"/>
    <property type="match status" value="1"/>
</dbReference>
<dbReference type="FunFam" id="2.40.128.20:FF:000002">
    <property type="entry name" value="Outer membrane lipoprotein Blc"/>
    <property type="match status" value="1"/>
</dbReference>
<feature type="lipid moiety-binding region" description="N-palmitoyl cysteine" evidence="14">
    <location>
        <position position="22"/>
    </location>
</feature>
<sequence>MSLFTYYQRGLLLLFSFFLLSCGGRSIPEKAQAVDNFEVERYLGTWYEIARFDFYFERDLDNTTAQYSLNEDGEVKVVNRGFHVKDNEWQQAEGIAKFRGDKKIAELEVSFFGPFYSGYNVIALDPEYQYALIAGKNLDYLWILSREKTIPEAIKQQYLALAQEVGYDISRLIWVNHDKDDQASAPKESHP</sequence>
<dbReference type="PIRSF" id="PIRSF036893">
    <property type="entry name" value="Lipocalin_ApoD"/>
    <property type="match status" value="1"/>
</dbReference>
<evidence type="ECO:0000256" key="9">
    <source>
        <dbReference type="ARBA" id="ARBA00023237"/>
    </source>
</evidence>
<dbReference type="PANTHER" id="PTHR10612:SF34">
    <property type="entry name" value="APOLIPOPROTEIN D"/>
    <property type="match status" value="1"/>
</dbReference>
<dbReference type="PRINTS" id="PR01171">
    <property type="entry name" value="BCTLIPOCALIN"/>
</dbReference>
<dbReference type="InterPro" id="IPR022271">
    <property type="entry name" value="Lipocalin_ApoD"/>
</dbReference>
<evidence type="ECO:0000256" key="1">
    <source>
        <dbReference type="ARBA" id="ARBA00004442"/>
    </source>
</evidence>
<keyword evidence="5" id="KW-0732">Signal</keyword>
<evidence type="ECO:0000256" key="10">
    <source>
        <dbReference type="ARBA" id="ARBA00023288"/>
    </source>
</evidence>
<evidence type="ECO:0000256" key="2">
    <source>
        <dbReference type="ARBA" id="ARBA00004635"/>
    </source>
</evidence>
<feature type="domain" description="Lipocalin/cytosolic fatty-acid binding" evidence="15">
    <location>
        <begin position="38"/>
        <end position="176"/>
    </location>
</feature>
<comment type="subcellular location">
    <subcellularLocation>
        <location evidence="1">Cell outer membrane</location>
    </subcellularLocation>
    <subcellularLocation>
        <location evidence="2">Membrane</location>
        <topology evidence="2">Lipid-anchor</topology>
    </subcellularLocation>
</comment>
<keyword evidence="6" id="KW-0446">Lipid-binding</keyword>
<name>A0A378RIF3_MYROD</name>
<dbReference type="Pfam" id="PF08212">
    <property type="entry name" value="Lipocalin_2"/>
    <property type="match status" value="1"/>
</dbReference>
<dbReference type="CDD" id="cd19438">
    <property type="entry name" value="lipocalin_Blc-like"/>
    <property type="match status" value="1"/>
</dbReference>
<dbReference type="EMBL" id="UGQL01000001">
    <property type="protein sequence ID" value="STZ26816.1"/>
    <property type="molecule type" value="Genomic_DNA"/>
</dbReference>
<reference evidence="16 17" key="1">
    <citation type="submission" date="2018-06" db="EMBL/GenBank/DDBJ databases">
        <authorList>
            <consortium name="Pathogen Informatics"/>
            <person name="Doyle S."/>
        </authorList>
    </citation>
    <scope>NUCLEOTIDE SEQUENCE [LARGE SCALE GENOMIC DNA]</scope>
    <source>
        <strain evidence="16 17">NCTC11179</strain>
    </source>
</reference>
<keyword evidence="17" id="KW-1185">Reference proteome</keyword>
<evidence type="ECO:0000313" key="17">
    <source>
        <dbReference type="Proteomes" id="UP000255024"/>
    </source>
</evidence>
<evidence type="ECO:0000256" key="7">
    <source>
        <dbReference type="ARBA" id="ARBA00023136"/>
    </source>
</evidence>
<dbReference type="Gene3D" id="2.40.128.20">
    <property type="match status" value="1"/>
</dbReference>
<comment type="similarity">
    <text evidence="3 13">Belongs to the calycin superfamily. Lipocalin family.</text>
</comment>
<feature type="lipid moiety-binding region" description="S-diacylglycerol cysteine" evidence="14">
    <location>
        <position position="22"/>
    </location>
</feature>
<protein>
    <recommendedName>
        <fullName evidence="12">Outer membrane lipoprotein Blc</fullName>
    </recommendedName>
</protein>
<comment type="subunit">
    <text evidence="4">Homodimer.</text>
</comment>
<dbReference type="GO" id="GO:0008289">
    <property type="term" value="F:lipid binding"/>
    <property type="evidence" value="ECO:0007669"/>
    <property type="project" value="UniProtKB-KW"/>
</dbReference>
<evidence type="ECO:0000313" key="16">
    <source>
        <dbReference type="EMBL" id="STZ26816.1"/>
    </source>
</evidence>
<keyword evidence="9" id="KW-0998">Cell outer membrane</keyword>
<dbReference type="SUPFAM" id="SSF50814">
    <property type="entry name" value="Lipocalins"/>
    <property type="match status" value="1"/>
</dbReference>
<keyword evidence="10 14" id="KW-0449">Lipoprotein</keyword>
<evidence type="ECO:0000256" key="5">
    <source>
        <dbReference type="ARBA" id="ARBA00022729"/>
    </source>
</evidence>
<dbReference type="InterPro" id="IPR012674">
    <property type="entry name" value="Calycin"/>
</dbReference>
<accession>A0A378RIF3</accession>
<dbReference type="InterPro" id="IPR000566">
    <property type="entry name" value="Lipocln_cytosolic_FA-bd_dom"/>
</dbReference>
<keyword evidence="8 14" id="KW-0564">Palmitate</keyword>
<dbReference type="GO" id="GO:0006950">
    <property type="term" value="P:response to stress"/>
    <property type="evidence" value="ECO:0007669"/>
    <property type="project" value="UniProtKB-ARBA"/>
</dbReference>
<proteinExistence type="inferred from homology"/>
<dbReference type="InterPro" id="IPR047202">
    <property type="entry name" value="Lipocalin_Blc-like_dom"/>
</dbReference>
<dbReference type="InterPro" id="IPR002446">
    <property type="entry name" value="Lipocalin_bac"/>
</dbReference>
<evidence type="ECO:0000256" key="3">
    <source>
        <dbReference type="ARBA" id="ARBA00006889"/>
    </source>
</evidence>
<evidence type="ECO:0000256" key="12">
    <source>
        <dbReference type="ARBA" id="ARBA00071217"/>
    </source>
</evidence>
<evidence type="ECO:0000256" key="13">
    <source>
        <dbReference type="PIRNR" id="PIRNR036893"/>
    </source>
</evidence>
<comment type="function">
    <text evidence="11">Involved in the storage or transport of lipids necessary for membrane maintenance under stressful conditions. Displays a binding preference for lysophospholipids.</text>
</comment>
<evidence type="ECO:0000256" key="8">
    <source>
        <dbReference type="ARBA" id="ARBA00023139"/>
    </source>
</evidence>
<dbReference type="InterPro" id="IPR022272">
    <property type="entry name" value="Lipocalin_CS"/>
</dbReference>